<dbReference type="KEGG" id="dalk:DSCA_54520"/>
<gene>
    <name evidence="1" type="ORF">DSCA_54520</name>
</gene>
<evidence type="ECO:0000313" key="2">
    <source>
        <dbReference type="Proteomes" id="UP000427906"/>
    </source>
</evidence>
<keyword evidence="2" id="KW-1185">Reference proteome</keyword>
<sequence>MHRSLKKDVNCEPVTVNKQLVSVQKQANLDKIKAGENFHRGIWMGTNQFTLSRRLLLTIAGRA</sequence>
<dbReference type="AlphaFoldDB" id="A0A5K7YP14"/>
<reference evidence="1 2" key="1">
    <citation type="submission" date="2019-11" db="EMBL/GenBank/DDBJ databases">
        <title>Comparative genomics of hydrocarbon-degrading Desulfosarcina strains.</title>
        <authorList>
            <person name="Watanabe M."/>
            <person name="Kojima H."/>
            <person name="Fukui M."/>
        </authorList>
    </citation>
    <scope>NUCLEOTIDE SEQUENCE [LARGE SCALE GENOMIC DNA]</scope>
    <source>
        <strain evidence="1 2">PL12</strain>
    </source>
</reference>
<organism evidence="1 2">
    <name type="scientific">Desulfosarcina alkanivorans</name>
    <dbReference type="NCBI Taxonomy" id="571177"/>
    <lineage>
        <taxon>Bacteria</taxon>
        <taxon>Pseudomonadati</taxon>
        <taxon>Thermodesulfobacteriota</taxon>
        <taxon>Desulfobacteria</taxon>
        <taxon>Desulfobacterales</taxon>
        <taxon>Desulfosarcinaceae</taxon>
        <taxon>Desulfosarcina</taxon>
    </lineage>
</organism>
<protein>
    <submittedName>
        <fullName evidence="1">Uncharacterized protein</fullName>
    </submittedName>
</protein>
<evidence type="ECO:0000313" key="1">
    <source>
        <dbReference type="EMBL" id="BBO71522.1"/>
    </source>
</evidence>
<dbReference type="Proteomes" id="UP000427906">
    <property type="component" value="Chromosome"/>
</dbReference>
<dbReference type="EMBL" id="AP021874">
    <property type="protein sequence ID" value="BBO71522.1"/>
    <property type="molecule type" value="Genomic_DNA"/>
</dbReference>
<proteinExistence type="predicted"/>
<accession>A0A5K7YP14</accession>
<name>A0A5K7YP14_9BACT</name>